<dbReference type="InterPro" id="IPR028203">
    <property type="entry name" value="PSII_CF48-like_dom"/>
</dbReference>
<proteinExistence type="predicted"/>
<dbReference type="GO" id="GO:0009523">
    <property type="term" value="C:photosystem II"/>
    <property type="evidence" value="ECO:0007669"/>
    <property type="project" value="UniProtKB-KW"/>
</dbReference>
<evidence type="ECO:0000256" key="2">
    <source>
        <dbReference type="ARBA" id="ARBA00023276"/>
    </source>
</evidence>
<evidence type="ECO:0000259" key="4">
    <source>
        <dbReference type="Pfam" id="PF14870"/>
    </source>
</evidence>
<dbReference type="Pfam" id="PF14870">
    <property type="entry name" value="PSII_BNR"/>
    <property type="match status" value="2"/>
</dbReference>
<dbReference type="PANTHER" id="PTHR47199">
    <property type="entry name" value="PHOTOSYSTEM II STABILITY/ASSEMBLY FACTOR HCF136, CHLOROPLASTIC"/>
    <property type="match status" value="1"/>
</dbReference>
<feature type="domain" description="Photosynthesis system II assembly factor Ycf48/Hcf136-like" evidence="4">
    <location>
        <begin position="58"/>
        <end position="117"/>
    </location>
</feature>
<keyword evidence="3" id="KW-0732">Signal</keyword>
<feature type="domain" description="Photosynthesis system II assembly factor Ycf48/Hcf136-like" evidence="4">
    <location>
        <begin position="144"/>
        <end position="300"/>
    </location>
</feature>
<evidence type="ECO:0000256" key="1">
    <source>
        <dbReference type="ARBA" id="ARBA00022531"/>
    </source>
</evidence>
<dbReference type="Gene3D" id="2.130.10.10">
    <property type="entry name" value="YVTN repeat-like/Quinoprotein amine dehydrogenase"/>
    <property type="match status" value="1"/>
</dbReference>
<gene>
    <name evidence="5" type="ORF">A3L25_015260</name>
</gene>
<dbReference type="InterPro" id="IPR015943">
    <property type="entry name" value="WD40/YVTN_repeat-like_dom_sf"/>
</dbReference>
<evidence type="ECO:0000313" key="6">
    <source>
        <dbReference type="Proteomes" id="UP000076857"/>
    </source>
</evidence>
<dbReference type="GO" id="GO:0016787">
    <property type="term" value="F:hydrolase activity"/>
    <property type="evidence" value="ECO:0007669"/>
    <property type="project" value="UniProtKB-KW"/>
</dbReference>
<keyword evidence="5" id="KW-0378">Hydrolase</keyword>
<feature type="signal peptide" evidence="3">
    <location>
        <begin position="1"/>
        <end position="22"/>
    </location>
</feature>
<protein>
    <submittedName>
        <fullName evidence="5">Glycosyl hydrolase</fullName>
    </submittedName>
</protein>
<keyword evidence="1" id="KW-0602">Photosynthesis</keyword>
<sequence length="339" mass="36402">MFEQWLRPVLAVAALSCLPVLAQPGYRDPLDVPPLHSKMASAAALNGVARAGDRLVAVGLRGTIVYSDDLGASWQQATTPSSLDLTAVYFATPQSGWAVGHQGVVLHSSDGGRNWERQLDGAAIAQLLPQPKAPGQENATQTQANRDFPLLDVWFEDAEKGFVVGAFNLILRTEDGGKNWRSWSSRTPNPQGLHLYAIRPAGADLFITGEQGLLLRFEPRSQAFQTLDSPYKGSYFNLVGTAQMVLAIGLRGSAYRSTDRGQTWQKVETGLSSSLCAGTVRADGSIVLVSLAGDVLVSHDQARTFTRWPLAHPAPYFAVADATPAGLSLVGLRGVRLLK</sequence>
<accession>A0AAP9N0K1</accession>
<dbReference type="Proteomes" id="UP000076857">
    <property type="component" value="Chromosome"/>
</dbReference>
<dbReference type="RefSeq" id="WP_063424303.1">
    <property type="nucleotide sequence ID" value="NZ_CP050951.1"/>
</dbReference>
<reference evidence="5 6" key="1">
    <citation type="submission" date="2016-04" db="EMBL/GenBank/DDBJ databases">
        <authorList>
            <person name="Qiu J."/>
        </authorList>
    </citation>
    <scope>NUCLEOTIDE SEQUENCE [LARGE SCALE GENOMIC DNA]</scope>
    <source>
        <strain evidence="5 6">JQ581</strain>
    </source>
</reference>
<keyword evidence="2" id="KW-0604">Photosystem II</keyword>
<name>A0AAP9N0K1_PSEPU</name>
<feature type="chain" id="PRO_5042984158" evidence="3">
    <location>
        <begin position="23"/>
        <end position="339"/>
    </location>
</feature>
<dbReference type="EMBL" id="CP050951">
    <property type="protein sequence ID" value="QJQ10709.1"/>
    <property type="molecule type" value="Genomic_DNA"/>
</dbReference>
<dbReference type="GO" id="GO:0015979">
    <property type="term" value="P:photosynthesis"/>
    <property type="evidence" value="ECO:0007669"/>
    <property type="project" value="UniProtKB-KW"/>
</dbReference>
<reference evidence="5 6" key="2">
    <citation type="submission" date="2020-04" db="EMBL/GenBank/DDBJ databases">
        <title>Complete genome sequence of Pseudomonas putida strain JQ581.</title>
        <authorList>
            <person name="Mu Y."/>
        </authorList>
    </citation>
    <scope>NUCLEOTIDE SEQUENCE [LARGE SCALE GENOMIC DNA]</scope>
    <source>
        <strain evidence="5 6">JQ581</strain>
    </source>
</reference>
<dbReference type="SUPFAM" id="SSF110296">
    <property type="entry name" value="Oligoxyloglucan reducing end-specific cellobiohydrolase"/>
    <property type="match status" value="1"/>
</dbReference>
<evidence type="ECO:0000313" key="5">
    <source>
        <dbReference type="EMBL" id="QJQ10709.1"/>
    </source>
</evidence>
<dbReference type="AlphaFoldDB" id="A0AAP9N0K1"/>
<evidence type="ECO:0000256" key="3">
    <source>
        <dbReference type="SAM" id="SignalP"/>
    </source>
</evidence>
<organism evidence="5 6">
    <name type="scientific">Pseudomonas putida</name>
    <name type="common">Arthrobacter siderocapsulatus</name>
    <dbReference type="NCBI Taxonomy" id="303"/>
    <lineage>
        <taxon>Bacteria</taxon>
        <taxon>Pseudomonadati</taxon>
        <taxon>Pseudomonadota</taxon>
        <taxon>Gammaproteobacteria</taxon>
        <taxon>Pseudomonadales</taxon>
        <taxon>Pseudomonadaceae</taxon>
        <taxon>Pseudomonas</taxon>
    </lineage>
</organism>
<dbReference type="PANTHER" id="PTHR47199:SF2">
    <property type="entry name" value="PHOTOSYSTEM II STABILITY_ASSEMBLY FACTOR HCF136, CHLOROPLASTIC"/>
    <property type="match status" value="1"/>
</dbReference>